<organism evidence="2 3">
    <name type="scientific">Pseudomonas luteola</name>
    <dbReference type="NCBI Taxonomy" id="47886"/>
    <lineage>
        <taxon>Bacteria</taxon>
        <taxon>Pseudomonadati</taxon>
        <taxon>Pseudomonadota</taxon>
        <taxon>Gammaproteobacteria</taxon>
        <taxon>Pseudomonadales</taxon>
        <taxon>Pseudomonadaceae</taxon>
        <taxon>Pseudomonas</taxon>
    </lineage>
</organism>
<reference evidence="1 4" key="2">
    <citation type="submission" date="2020-10" db="EMBL/GenBank/DDBJ databases">
        <title>Genome sequences of Pseudomonas isolates.</title>
        <authorList>
            <person name="Wessels L."/>
            <person name="Reich F."/>
            <person name="Hammerl J."/>
        </authorList>
    </citation>
    <scope>NUCLEOTIDE SEQUENCE [LARGE SCALE GENOMIC DNA]</scope>
    <source>
        <strain evidence="1 4">20-MO00624-0</strain>
    </source>
</reference>
<gene>
    <name evidence="1" type="ORF">IRZ65_16650</name>
    <name evidence="2" type="ORF">NCTC11842_02420</name>
</gene>
<evidence type="ECO:0000313" key="2">
    <source>
        <dbReference type="EMBL" id="SPZ07631.1"/>
    </source>
</evidence>
<dbReference type="RefSeq" id="WP_073450183.1">
    <property type="nucleotide sequence ID" value="NZ_FQYS01000009.1"/>
</dbReference>
<proteinExistence type="predicted"/>
<dbReference type="EMBL" id="JADMCD010000009">
    <property type="protein sequence ID" value="MBF8642312.1"/>
    <property type="molecule type" value="Genomic_DNA"/>
</dbReference>
<keyword evidence="4" id="KW-1185">Reference proteome</keyword>
<dbReference type="Proteomes" id="UP000626180">
    <property type="component" value="Unassembled WGS sequence"/>
</dbReference>
<sequence length="114" mass="12509">MRLLALLGVMALAGCATTERIEKRPPSMDAISGKSVAQYMSCIVPKLGKIRREPVVDGTPARQRIVVPQFTSPATAAVIFVNETSRGINVVLHERSSNNPFRPRDIYNSVKECI</sequence>
<dbReference type="AlphaFoldDB" id="A0A2X2CLH3"/>
<reference evidence="2 3" key="1">
    <citation type="submission" date="2018-06" db="EMBL/GenBank/DDBJ databases">
        <authorList>
            <consortium name="Pathogen Informatics"/>
            <person name="Doyle S."/>
        </authorList>
    </citation>
    <scope>NUCLEOTIDE SEQUENCE [LARGE SCALE GENOMIC DNA]</scope>
    <source>
        <strain evidence="2 3">NCTC11842</strain>
    </source>
</reference>
<keyword evidence="2" id="KW-0449">Lipoprotein</keyword>
<accession>A0A2X2CLH3</accession>
<dbReference type="PROSITE" id="PS51257">
    <property type="entry name" value="PROKAR_LIPOPROTEIN"/>
    <property type="match status" value="1"/>
</dbReference>
<dbReference type="EMBL" id="UAUF01000012">
    <property type="protein sequence ID" value="SPZ07631.1"/>
    <property type="molecule type" value="Genomic_DNA"/>
</dbReference>
<evidence type="ECO:0000313" key="1">
    <source>
        <dbReference type="EMBL" id="MBF8642312.1"/>
    </source>
</evidence>
<evidence type="ECO:0000313" key="3">
    <source>
        <dbReference type="Proteomes" id="UP000250443"/>
    </source>
</evidence>
<evidence type="ECO:0000313" key="4">
    <source>
        <dbReference type="Proteomes" id="UP000626180"/>
    </source>
</evidence>
<protein>
    <submittedName>
        <fullName evidence="2">Putative lipoprotein</fullName>
    </submittedName>
</protein>
<name>A0A2X2CLH3_PSELU</name>
<dbReference type="Proteomes" id="UP000250443">
    <property type="component" value="Unassembled WGS sequence"/>
</dbReference>